<dbReference type="Proteomes" id="UP001152087">
    <property type="component" value="Unassembled WGS sequence"/>
</dbReference>
<dbReference type="Pfam" id="PF11905">
    <property type="entry name" value="DUF3425"/>
    <property type="match status" value="1"/>
</dbReference>
<reference evidence="1" key="1">
    <citation type="submission" date="2022-09" db="EMBL/GenBank/DDBJ databases">
        <title>Fusarium specimens isolated from Avocado Roots.</title>
        <authorList>
            <person name="Stajich J."/>
            <person name="Roper C."/>
            <person name="Heimlech-Rivalta G."/>
        </authorList>
    </citation>
    <scope>NUCLEOTIDE SEQUENCE</scope>
    <source>
        <strain evidence="1">A02</strain>
    </source>
</reference>
<dbReference type="PANTHER" id="PTHR38116:SF1">
    <property type="entry name" value="BZIP DOMAIN-CONTAINING PROTEIN"/>
    <property type="match status" value="1"/>
</dbReference>
<gene>
    <name evidence="1" type="ORF">NW755_005219</name>
</gene>
<name>A0A9W8R8L4_9HYPO</name>
<evidence type="ECO:0000313" key="1">
    <source>
        <dbReference type="EMBL" id="KAJ4191008.1"/>
    </source>
</evidence>
<dbReference type="InterPro" id="IPR021833">
    <property type="entry name" value="DUF3425"/>
</dbReference>
<evidence type="ECO:0000313" key="2">
    <source>
        <dbReference type="Proteomes" id="UP001152087"/>
    </source>
</evidence>
<dbReference type="PANTHER" id="PTHR38116">
    <property type="entry name" value="CHROMOSOME 7, WHOLE GENOME SHOTGUN SEQUENCE"/>
    <property type="match status" value="1"/>
</dbReference>
<protein>
    <submittedName>
        <fullName evidence="1">Uncharacterized protein</fullName>
    </submittedName>
</protein>
<sequence length="199" mass="22500">MIDHPRTRAVTYAFMQLAYMQYTLKNHRLTYLPSLIRLNAINALSENAHTIGLPLHGLCRDELISPFNALGPKLLDIVPVENTCPENMRPTALQQAVEHHPWTDLLPAPRLRDNVLNAITSGAIDEDELCADLMEISKSDEEDGPYLIVWGEASDIYNWEASIGFLKKWGGLLRGCPELIESTNRWRLKRGEKKIGVQV</sequence>
<comment type="caution">
    <text evidence="1">The sequence shown here is derived from an EMBL/GenBank/DDBJ whole genome shotgun (WGS) entry which is preliminary data.</text>
</comment>
<dbReference type="EMBL" id="JAOQAV010000010">
    <property type="protein sequence ID" value="KAJ4191008.1"/>
    <property type="molecule type" value="Genomic_DNA"/>
</dbReference>
<accession>A0A9W8R8L4</accession>
<organism evidence="1 2">
    <name type="scientific">Fusarium falciforme</name>
    <dbReference type="NCBI Taxonomy" id="195108"/>
    <lineage>
        <taxon>Eukaryota</taxon>
        <taxon>Fungi</taxon>
        <taxon>Dikarya</taxon>
        <taxon>Ascomycota</taxon>
        <taxon>Pezizomycotina</taxon>
        <taxon>Sordariomycetes</taxon>
        <taxon>Hypocreomycetidae</taxon>
        <taxon>Hypocreales</taxon>
        <taxon>Nectriaceae</taxon>
        <taxon>Fusarium</taxon>
        <taxon>Fusarium solani species complex</taxon>
    </lineage>
</organism>
<dbReference type="AlphaFoldDB" id="A0A9W8R8L4"/>
<keyword evidence="2" id="KW-1185">Reference proteome</keyword>
<proteinExistence type="predicted"/>